<dbReference type="PANTHER" id="PTHR43520:SF8">
    <property type="entry name" value="P-TYPE CU(+) TRANSPORTER"/>
    <property type="match status" value="1"/>
</dbReference>
<protein>
    <recommendedName>
        <fullName evidence="3">P-type Cu(+) transporter</fullName>
        <ecNumber evidence="3">7.2.2.8</ecNumber>
    </recommendedName>
</protein>
<dbReference type="InterPro" id="IPR044492">
    <property type="entry name" value="P_typ_ATPase_HD_dom"/>
</dbReference>
<proteinExistence type="inferred from homology"/>
<dbReference type="GO" id="GO:0005886">
    <property type="term" value="C:plasma membrane"/>
    <property type="evidence" value="ECO:0007669"/>
    <property type="project" value="UniProtKB-SubCell"/>
</dbReference>
<dbReference type="SUPFAM" id="SSF56784">
    <property type="entry name" value="HAD-like"/>
    <property type="match status" value="1"/>
</dbReference>
<keyword evidence="8" id="KW-0187">Copper transport</keyword>
<name>A0A9D1UAM2_9BACT</name>
<evidence type="ECO:0000256" key="14">
    <source>
        <dbReference type="ARBA" id="ARBA00023136"/>
    </source>
</evidence>
<evidence type="ECO:0000256" key="8">
    <source>
        <dbReference type="ARBA" id="ARBA00022796"/>
    </source>
</evidence>
<dbReference type="PRINTS" id="PR00119">
    <property type="entry name" value="CATATPASE"/>
</dbReference>
<comment type="similarity">
    <text evidence="2 16">Belongs to the cation transport ATPase (P-type) (TC 3.A.3) family. Type IB subfamily.</text>
</comment>
<reference evidence="18" key="2">
    <citation type="submission" date="2021-04" db="EMBL/GenBank/DDBJ databases">
        <authorList>
            <person name="Gilroy R."/>
        </authorList>
    </citation>
    <scope>NUCLEOTIDE SEQUENCE</scope>
    <source>
        <strain evidence="18">ChiSxjej5B17-1746</strain>
    </source>
</reference>
<dbReference type="InterPro" id="IPR001757">
    <property type="entry name" value="P_typ_ATPase"/>
</dbReference>
<dbReference type="Pfam" id="PF00702">
    <property type="entry name" value="Hydrolase"/>
    <property type="match status" value="1"/>
</dbReference>
<keyword evidence="6 16" id="KW-0479">Metal-binding</keyword>
<dbReference type="SUPFAM" id="SSF55008">
    <property type="entry name" value="HMA, heavy metal-associated domain"/>
    <property type="match status" value="1"/>
</dbReference>
<feature type="domain" description="HMA" evidence="17">
    <location>
        <begin position="5"/>
        <end position="77"/>
    </location>
</feature>
<comment type="subcellular location">
    <subcellularLocation>
        <location evidence="16">Cell membrane</location>
    </subcellularLocation>
    <subcellularLocation>
        <location evidence="1">Endomembrane system</location>
        <topology evidence="1">Multi-pass membrane protein</topology>
    </subcellularLocation>
</comment>
<feature type="transmembrane region" description="Helical" evidence="16">
    <location>
        <begin position="107"/>
        <end position="127"/>
    </location>
</feature>
<reference evidence="18" key="1">
    <citation type="journal article" date="2021" name="PeerJ">
        <title>Extensive microbial diversity within the chicken gut microbiome revealed by metagenomics and culture.</title>
        <authorList>
            <person name="Gilroy R."/>
            <person name="Ravi A."/>
            <person name="Getino M."/>
            <person name="Pursley I."/>
            <person name="Horton D.L."/>
            <person name="Alikhan N.F."/>
            <person name="Baker D."/>
            <person name="Gharbi K."/>
            <person name="Hall N."/>
            <person name="Watson M."/>
            <person name="Adriaenssens E.M."/>
            <person name="Foster-Nyarko E."/>
            <person name="Jarju S."/>
            <person name="Secka A."/>
            <person name="Antonio M."/>
            <person name="Oren A."/>
            <person name="Chaudhuri R.R."/>
            <person name="La Ragione R."/>
            <person name="Hildebrand F."/>
            <person name="Pallen M.J."/>
        </authorList>
    </citation>
    <scope>NUCLEOTIDE SEQUENCE</scope>
    <source>
        <strain evidence="18">ChiSxjej5B17-1746</strain>
    </source>
</reference>
<dbReference type="AlphaFoldDB" id="A0A9D1UAM2"/>
<dbReference type="InterPro" id="IPR006121">
    <property type="entry name" value="HMA_dom"/>
</dbReference>
<dbReference type="PROSITE" id="PS01047">
    <property type="entry name" value="HMA_1"/>
    <property type="match status" value="1"/>
</dbReference>
<evidence type="ECO:0000256" key="16">
    <source>
        <dbReference type="RuleBase" id="RU362081"/>
    </source>
</evidence>
<dbReference type="InterPro" id="IPR036412">
    <property type="entry name" value="HAD-like_sf"/>
</dbReference>
<dbReference type="Pfam" id="PF00403">
    <property type="entry name" value="HMA"/>
    <property type="match status" value="1"/>
</dbReference>
<dbReference type="GO" id="GO:0055070">
    <property type="term" value="P:copper ion homeostasis"/>
    <property type="evidence" value="ECO:0007669"/>
    <property type="project" value="TreeGrafter"/>
</dbReference>
<dbReference type="NCBIfam" id="TIGR01494">
    <property type="entry name" value="ATPase_P-type"/>
    <property type="match status" value="1"/>
</dbReference>
<keyword evidence="11 16" id="KW-1133">Transmembrane helix</keyword>
<evidence type="ECO:0000256" key="4">
    <source>
        <dbReference type="ARBA" id="ARBA00022448"/>
    </source>
</evidence>
<feature type="transmembrane region" description="Helical" evidence="16">
    <location>
        <begin position="725"/>
        <end position="747"/>
    </location>
</feature>
<keyword evidence="14 16" id="KW-0472">Membrane</keyword>
<dbReference type="PRINTS" id="PR00943">
    <property type="entry name" value="CUATPASE"/>
</dbReference>
<evidence type="ECO:0000256" key="1">
    <source>
        <dbReference type="ARBA" id="ARBA00004127"/>
    </source>
</evidence>
<dbReference type="GO" id="GO:0005524">
    <property type="term" value="F:ATP binding"/>
    <property type="evidence" value="ECO:0007669"/>
    <property type="project" value="UniProtKB-UniRule"/>
</dbReference>
<comment type="caution">
    <text evidence="18">The sequence shown here is derived from an EMBL/GenBank/DDBJ whole genome shotgun (WGS) entry which is preliminary data.</text>
</comment>
<dbReference type="CDD" id="cd00371">
    <property type="entry name" value="HMA"/>
    <property type="match status" value="1"/>
</dbReference>
<dbReference type="InterPro" id="IPR023299">
    <property type="entry name" value="ATPase_P-typ_cyto_dom_N"/>
</dbReference>
<keyword evidence="12" id="KW-0186">Copper</keyword>
<evidence type="ECO:0000256" key="10">
    <source>
        <dbReference type="ARBA" id="ARBA00022967"/>
    </source>
</evidence>
<keyword evidence="9 16" id="KW-0067">ATP-binding</keyword>
<dbReference type="PANTHER" id="PTHR43520">
    <property type="entry name" value="ATP7, ISOFORM B"/>
    <property type="match status" value="1"/>
</dbReference>
<evidence type="ECO:0000259" key="17">
    <source>
        <dbReference type="PROSITE" id="PS50846"/>
    </source>
</evidence>
<evidence type="ECO:0000256" key="5">
    <source>
        <dbReference type="ARBA" id="ARBA00022692"/>
    </source>
</evidence>
<dbReference type="GO" id="GO:0016887">
    <property type="term" value="F:ATP hydrolysis activity"/>
    <property type="evidence" value="ECO:0007669"/>
    <property type="project" value="InterPro"/>
</dbReference>
<keyword evidence="16" id="KW-1003">Cell membrane</keyword>
<dbReference type="InterPro" id="IPR023298">
    <property type="entry name" value="ATPase_P-typ_TM_dom_sf"/>
</dbReference>
<dbReference type="InterPro" id="IPR023214">
    <property type="entry name" value="HAD_sf"/>
</dbReference>
<dbReference type="InterPro" id="IPR027256">
    <property type="entry name" value="P-typ_ATPase_IB"/>
</dbReference>
<evidence type="ECO:0000256" key="3">
    <source>
        <dbReference type="ARBA" id="ARBA00012517"/>
    </source>
</evidence>
<dbReference type="InterPro" id="IPR059000">
    <property type="entry name" value="ATPase_P-type_domA"/>
</dbReference>
<dbReference type="Gene3D" id="3.40.1110.10">
    <property type="entry name" value="Calcium-transporting ATPase, cytoplasmic domain N"/>
    <property type="match status" value="2"/>
</dbReference>
<feature type="transmembrane region" description="Helical" evidence="16">
    <location>
        <begin position="179"/>
        <end position="196"/>
    </location>
</feature>
<dbReference type="NCBIfam" id="TIGR01511">
    <property type="entry name" value="ATPase-IB1_Cu"/>
    <property type="match status" value="1"/>
</dbReference>
<evidence type="ECO:0000256" key="9">
    <source>
        <dbReference type="ARBA" id="ARBA00022840"/>
    </source>
</evidence>
<dbReference type="SUPFAM" id="SSF81653">
    <property type="entry name" value="Calcium ATPase, transduction domain A"/>
    <property type="match status" value="1"/>
</dbReference>
<dbReference type="CDD" id="cd02094">
    <property type="entry name" value="P-type_ATPase_Cu-like"/>
    <property type="match status" value="1"/>
</dbReference>
<feature type="transmembrane region" description="Helical" evidence="16">
    <location>
        <begin position="401"/>
        <end position="425"/>
    </location>
</feature>
<dbReference type="InterPro" id="IPR017969">
    <property type="entry name" value="Heavy-metal-associated_CS"/>
</dbReference>
<dbReference type="NCBIfam" id="TIGR01525">
    <property type="entry name" value="ATPase-IB_hvy"/>
    <property type="match status" value="1"/>
</dbReference>
<keyword evidence="5 16" id="KW-0812">Transmembrane</keyword>
<dbReference type="InterPro" id="IPR008250">
    <property type="entry name" value="ATPase_P-typ_transduc_dom_A_sf"/>
</dbReference>
<feature type="transmembrane region" description="Helical" evidence="16">
    <location>
        <begin position="368"/>
        <end position="389"/>
    </location>
</feature>
<dbReference type="GO" id="GO:0005507">
    <property type="term" value="F:copper ion binding"/>
    <property type="evidence" value="ECO:0007669"/>
    <property type="project" value="TreeGrafter"/>
</dbReference>
<dbReference type="Gene3D" id="3.30.70.100">
    <property type="match status" value="1"/>
</dbReference>
<dbReference type="GO" id="GO:0043682">
    <property type="term" value="F:P-type divalent copper transporter activity"/>
    <property type="evidence" value="ECO:0007669"/>
    <property type="project" value="TreeGrafter"/>
</dbReference>
<dbReference type="SFLD" id="SFLDS00003">
    <property type="entry name" value="Haloacid_Dehalogenase"/>
    <property type="match status" value="1"/>
</dbReference>
<dbReference type="FunFam" id="3.40.50.1000:FF:000144">
    <property type="entry name" value="copper-transporting ATPase 1 isoform X2"/>
    <property type="match status" value="1"/>
</dbReference>
<dbReference type="SUPFAM" id="SSF81665">
    <property type="entry name" value="Calcium ATPase, transmembrane domain M"/>
    <property type="match status" value="1"/>
</dbReference>
<sequence length="779" mass="81769">MDRQKELLFNVGGMHCAACSSRLERVLNGMDGIASASVSLAANSATVIPAPELSEAAREALIRQIEERAVEMGFTATPVAPEADMVDTWQEQQRETVRHLADLKARLWPEFGFTILLLLVSMGHMWGLPLPAVIDPMHSPASALNHALLQLALTLPVMWSGRNFYLVGLPNLWRLAPNMDSLVAMGTGAAFLYSLWNTVEIALGHTGKVHDLYYESAAVLITLISLGKYLEAVSRFRMSDAIGALMNLTPETALRLVSPGRSDQTEEVPVKEVRVGDYLQVKPGGRIPVDGTVTSGSSSVDASMLTGESMPVPVAEGSTVAGGTMNTTGAFVMRAERVGADTALARIITLVREAQSTKAPIARLADEVSLIFVPTVMALAVIAGLGWLYWGHAPVPEAFRIFVAVLVVACPCALGLATPISIMVATGRGAQMGVLVKNGTALELAGRLDVLVFDKTGTLTEGKPRLVSVESFDPLFDEERILSLAASLEGVSEHPLALAVTAAAEERSLRLYPVSDFDSVSGQGVSGTADLANESIPLLLGNRKLMEARGIALAAALDVDARLAALADSGATPLLLAVEGKLAGMLAVADTIRPETSGVIAELRKMGLRVIMLSGDNRRTAEAIARTAGIDEVIADVLPDGKEKVISDLQASGLRVGMVGDGINDAPALARADVGMAMGNGIDVAVEAGDIVLLGSDTASGKGLRGVVTALELSRAALRNIRENLGWAFGYNILCIPIAAGVLKLFGGPSLSPMIAGAAMAFSSVSVVLNALRLRGFGK</sequence>
<dbReference type="PROSITE" id="PS00154">
    <property type="entry name" value="ATPASE_E1_E2"/>
    <property type="match status" value="1"/>
</dbReference>
<keyword evidence="13" id="KW-0406">Ion transport</keyword>
<dbReference type="Pfam" id="PF00122">
    <property type="entry name" value="E1-E2_ATPase"/>
    <property type="match status" value="1"/>
</dbReference>
<dbReference type="Gene3D" id="3.40.50.1000">
    <property type="entry name" value="HAD superfamily/HAD-like"/>
    <property type="match status" value="1"/>
</dbReference>
<evidence type="ECO:0000256" key="2">
    <source>
        <dbReference type="ARBA" id="ARBA00006024"/>
    </source>
</evidence>
<evidence type="ECO:0000313" key="19">
    <source>
        <dbReference type="Proteomes" id="UP000824264"/>
    </source>
</evidence>
<keyword evidence="4" id="KW-0813">Transport</keyword>
<accession>A0A9D1UAM2</accession>
<keyword evidence="7 16" id="KW-0547">Nucleotide-binding</keyword>
<feature type="transmembrane region" description="Helical" evidence="16">
    <location>
        <begin position="147"/>
        <end position="167"/>
    </location>
</feature>
<evidence type="ECO:0000256" key="6">
    <source>
        <dbReference type="ARBA" id="ARBA00022723"/>
    </source>
</evidence>
<dbReference type="SFLD" id="SFLDG00002">
    <property type="entry name" value="C1.7:_P-type_atpase_like"/>
    <property type="match status" value="1"/>
</dbReference>
<dbReference type="GO" id="GO:0140581">
    <property type="term" value="F:P-type monovalent copper transporter activity"/>
    <property type="evidence" value="ECO:0007669"/>
    <property type="project" value="UniProtKB-EC"/>
</dbReference>
<dbReference type="Proteomes" id="UP000824264">
    <property type="component" value="Unassembled WGS sequence"/>
</dbReference>
<dbReference type="FunFam" id="2.70.150.10:FF:000002">
    <property type="entry name" value="Copper-transporting ATPase 1, putative"/>
    <property type="match status" value="1"/>
</dbReference>
<evidence type="ECO:0000313" key="18">
    <source>
        <dbReference type="EMBL" id="HIW79666.1"/>
    </source>
</evidence>
<dbReference type="GO" id="GO:0012505">
    <property type="term" value="C:endomembrane system"/>
    <property type="evidence" value="ECO:0007669"/>
    <property type="project" value="UniProtKB-SubCell"/>
</dbReference>
<comment type="catalytic activity">
    <reaction evidence="15">
        <text>Cu(+)(in) + ATP + H2O = Cu(+)(out) + ADP + phosphate + H(+)</text>
        <dbReference type="Rhea" id="RHEA:25792"/>
        <dbReference type="ChEBI" id="CHEBI:15377"/>
        <dbReference type="ChEBI" id="CHEBI:15378"/>
        <dbReference type="ChEBI" id="CHEBI:30616"/>
        <dbReference type="ChEBI" id="CHEBI:43474"/>
        <dbReference type="ChEBI" id="CHEBI:49552"/>
        <dbReference type="ChEBI" id="CHEBI:456216"/>
        <dbReference type="EC" id="7.2.2.8"/>
    </reaction>
</comment>
<evidence type="ECO:0000256" key="7">
    <source>
        <dbReference type="ARBA" id="ARBA00022741"/>
    </source>
</evidence>
<keyword evidence="10" id="KW-1278">Translocase</keyword>
<dbReference type="PROSITE" id="PS50846">
    <property type="entry name" value="HMA_2"/>
    <property type="match status" value="1"/>
</dbReference>
<dbReference type="Gene3D" id="2.70.150.10">
    <property type="entry name" value="Calcium-transporting ATPase, cytoplasmic transduction domain A"/>
    <property type="match status" value="1"/>
</dbReference>
<dbReference type="EMBL" id="DXGI01000410">
    <property type="protein sequence ID" value="HIW79666.1"/>
    <property type="molecule type" value="Genomic_DNA"/>
</dbReference>
<gene>
    <name evidence="18" type="ORF">H9874_11075</name>
</gene>
<feature type="transmembrane region" description="Helical" evidence="16">
    <location>
        <begin position="212"/>
        <end position="230"/>
    </location>
</feature>
<evidence type="ECO:0000256" key="11">
    <source>
        <dbReference type="ARBA" id="ARBA00022989"/>
    </source>
</evidence>
<dbReference type="SFLD" id="SFLDF00027">
    <property type="entry name" value="p-type_atpase"/>
    <property type="match status" value="1"/>
</dbReference>
<dbReference type="InterPro" id="IPR018303">
    <property type="entry name" value="ATPase_P-typ_P_site"/>
</dbReference>
<feature type="transmembrane region" description="Helical" evidence="16">
    <location>
        <begin position="753"/>
        <end position="772"/>
    </location>
</feature>
<organism evidence="18 19">
    <name type="scientific">Candidatus Bilophila faecipullorum</name>
    <dbReference type="NCBI Taxonomy" id="2838482"/>
    <lineage>
        <taxon>Bacteria</taxon>
        <taxon>Pseudomonadati</taxon>
        <taxon>Thermodesulfobacteriota</taxon>
        <taxon>Desulfovibrionia</taxon>
        <taxon>Desulfovibrionales</taxon>
        <taxon>Desulfovibrionaceae</taxon>
        <taxon>Bilophila</taxon>
    </lineage>
</organism>
<evidence type="ECO:0000256" key="15">
    <source>
        <dbReference type="ARBA" id="ARBA00049289"/>
    </source>
</evidence>
<evidence type="ECO:0000256" key="12">
    <source>
        <dbReference type="ARBA" id="ARBA00023008"/>
    </source>
</evidence>
<dbReference type="InterPro" id="IPR036163">
    <property type="entry name" value="HMA_dom_sf"/>
</dbReference>
<dbReference type="EC" id="7.2.2.8" evidence="3"/>
<evidence type="ECO:0000256" key="13">
    <source>
        <dbReference type="ARBA" id="ARBA00023065"/>
    </source>
</evidence>